<sequence>MGDPACTTCTALLNEALNLTVRGRTLDGIQRRADTLAASKDPEGWQESGQFERYVQRHNCTCDPWRVIEHRSLTPQLWVEDQFQRDLHDWETRARKHLMESDHA</sequence>
<gene>
    <name evidence="1" type="ORF">PARHAE_00711</name>
</gene>
<keyword evidence="2" id="KW-1185">Reference proteome</keyword>
<evidence type="ECO:0000313" key="1">
    <source>
        <dbReference type="EMBL" id="VDS07534.1"/>
    </source>
</evidence>
<name>A0A3S4GLN5_9RHOB</name>
<reference evidence="1 2" key="1">
    <citation type="submission" date="2018-12" db="EMBL/GenBank/DDBJ databases">
        <authorList>
            <person name="Criscuolo A."/>
        </authorList>
    </citation>
    <scope>NUCLEOTIDE SEQUENCE [LARGE SCALE GENOMIC DNA]</scope>
    <source>
        <strain evidence="1">ACIP1116241</strain>
    </source>
</reference>
<protein>
    <submittedName>
        <fullName evidence="1">Uncharacterized protein</fullName>
    </submittedName>
</protein>
<dbReference type="OrthoDB" id="8453750at2"/>
<evidence type="ECO:0000313" key="2">
    <source>
        <dbReference type="Proteomes" id="UP000270743"/>
    </source>
</evidence>
<dbReference type="Proteomes" id="UP000270743">
    <property type="component" value="Unassembled WGS sequence"/>
</dbReference>
<accession>A0A3S4GLN5</accession>
<dbReference type="EMBL" id="UZWE01000021">
    <property type="protein sequence ID" value="VDS07534.1"/>
    <property type="molecule type" value="Genomic_DNA"/>
</dbReference>
<proteinExistence type="predicted"/>
<dbReference type="AlphaFoldDB" id="A0A3S4GLN5"/>
<organism evidence="1 2">
    <name type="scientific">Paracoccus haematequi</name>
    <dbReference type="NCBI Taxonomy" id="2491866"/>
    <lineage>
        <taxon>Bacteria</taxon>
        <taxon>Pseudomonadati</taxon>
        <taxon>Pseudomonadota</taxon>
        <taxon>Alphaproteobacteria</taxon>
        <taxon>Rhodobacterales</taxon>
        <taxon>Paracoccaceae</taxon>
        <taxon>Paracoccus</taxon>
    </lineage>
</organism>
<dbReference type="RefSeq" id="WP_126153231.1">
    <property type="nucleotide sequence ID" value="NZ_UZWE01000021.1"/>
</dbReference>